<geneLocation type="plasmid" evidence="2 3">
    <name>unnamed5</name>
</geneLocation>
<dbReference type="AlphaFoldDB" id="A0A975HPW1"/>
<sequence>MSWFTENLWESIAIIGIVALCIEILVFGFATFILLFLGLSCLISALSMYLGLVNESWEVALTFNAVVTVVLALLLWKPLERMQNKQDLTAVKSDFANIEFQLVEDVEPNSDNVTFSYSGISWKLKSTQPLLKGQFVRVTKKDVGIFWVMPVEKTQELDQ</sequence>
<keyword evidence="2" id="KW-0614">Plasmid</keyword>
<dbReference type="RefSeq" id="WP_208845293.1">
    <property type="nucleotide sequence ID" value="NZ_CP072135.1"/>
</dbReference>
<keyword evidence="1" id="KW-0812">Transmembrane</keyword>
<protein>
    <submittedName>
        <fullName evidence="2">NfeD family protein</fullName>
    </submittedName>
</protein>
<accession>A0A975HPW1</accession>
<evidence type="ECO:0000313" key="3">
    <source>
        <dbReference type="Proteomes" id="UP000664904"/>
    </source>
</evidence>
<feature type="transmembrane region" description="Helical" evidence="1">
    <location>
        <begin position="12"/>
        <end position="45"/>
    </location>
</feature>
<organism evidence="2 3">
    <name type="scientific">Pseudoalteromonas xiamenensis</name>
    <dbReference type="NCBI Taxonomy" id="882626"/>
    <lineage>
        <taxon>Bacteria</taxon>
        <taxon>Pseudomonadati</taxon>
        <taxon>Pseudomonadota</taxon>
        <taxon>Gammaproteobacteria</taxon>
        <taxon>Alteromonadales</taxon>
        <taxon>Pseudoalteromonadaceae</taxon>
        <taxon>Pseudoalteromonas</taxon>
    </lineage>
</organism>
<dbReference type="EMBL" id="CP072135">
    <property type="protein sequence ID" value="QTH73645.1"/>
    <property type="molecule type" value="Genomic_DNA"/>
</dbReference>
<dbReference type="KEGG" id="pxi:J5O05_19485"/>
<dbReference type="Proteomes" id="UP000664904">
    <property type="component" value="Plasmid unnamed5"/>
</dbReference>
<feature type="transmembrane region" description="Helical" evidence="1">
    <location>
        <begin position="57"/>
        <end position="76"/>
    </location>
</feature>
<proteinExistence type="predicted"/>
<evidence type="ECO:0000256" key="1">
    <source>
        <dbReference type="SAM" id="Phobius"/>
    </source>
</evidence>
<gene>
    <name evidence="2" type="ORF">J5O05_19485</name>
</gene>
<name>A0A975HPW1_9GAMM</name>
<evidence type="ECO:0000313" key="2">
    <source>
        <dbReference type="EMBL" id="QTH73645.1"/>
    </source>
</evidence>
<keyword evidence="1" id="KW-0472">Membrane</keyword>
<keyword evidence="3" id="KW-1185">Reference proteome</keyword>
<reference evidence="2" key="1">
    <citation type="submission" date="2021-03" db="EMBL/GenBank/DDBJ databases">
        <title>Complete Genome of Pseudoalteromonas xiamenensis STKMTI.2, a new potential marine bacterium producing anti-Vibrio compounds.</title>
        <authorList>
            <person name="Handayani D.P."/>
            <person name="Isnansetyo A."/>
            <person name="Istiqomah I."/>
            <person name="Jumina J."/>
        </authorList>
    </citation>
    <scope>NUCLEOTIDE SEQUENCE</scope>
    <source>
        <strain evidence="2">STKMTI.2</strain>
        <plasmid evidence="2">unnamed5</plasmid>
    </source>
</reference>
<keyword evidence="1" id="KW-1133">Transmembrane helix</keyword>